<dbReference type="Proteomes" id="UP000070054">
    <property type="component" value="Unassembled WGS sequence"/>
</dbReference>
<reference evidence="2 3" key="1">
    <citation type="submission" date="2014-02" db="EMBL/GenBank/DDBJ databases">
        <title>The genome sequence of Colletotrichum nymphaeae SA-01.</title>
        <authorList>
            <person name="Baroncelli R."/>
            <person name="Thon M.R."/>
        </authorList>
    </citation>
    <scope>NUCLEOTIDE SEQUENCE [LARGE SCALE GENOMIC DNA]</scope>
    <source>
        <strain evidence="2 3">SA-01</strain>
    </source>
</reference>
<sequence length="162" mass="18158">MEKSCWEVVQLRVRKVDWAGSVRRKYHQEHQQEPTLGLAVLPTVQWPLLAWSQIMAMRVERAVLAEDDLAYLLWGKLGDGGPSPVGVRYCWYVDSGTGSSTCFAPRTYSHKFSIPGNLPCSFLSIDHSTDDGKHQAQPHHDAPSTETDAVHTLTPYSVPKQI</sequence>
<feature type="region of interest" description="Disordered" evidence="1">
    <location>
        <begin position="129"/>
        <end position="162"/>
    </location>
</feature>
<feature type="compositionally biased region" description="Basic and acidic residues" evidence="1">
    <location>
        <begin position="129"/>
        <end position="143"/>
    </location>
</feature>
<name>A0A135TM70_9PEZI</name>
<evidence type="ECO:0000313" key="2">
    <source>
        <dbReference type="EMBL" id="KXH49286.1"/>
    </source>
</evidence>
<proteinExistence type="predicted"/>
<protein>
    <submittedName>
        <fullName evidence="2">Uncharacterized protein</fullName>
    </submittedName>
</protein>
<evidence type="ECO:0000313" key="3">
    <source>
        <dbReference type="Proteomes" id="UP000070054"/>
    </source>
</evidence>
<organism evidence="2 3">
    <name type="scientific">Colletotrichum nymphaeae SA-01</name>
    <dbReference type="NCBI Taxonomy" id="1460502"/>
    <lineage>
        <taxon>Eukaryota</taxon>
        <taxon>Fungi</taxon>
        <taxon>Dikarya</taxon>
        <taxon>Ascomycota</taxon>
        <taxon>Pezizomycotina</taxon>
        <taxon>Sordariomycetes</taxon>
        <taxon>Hypocreomycetidae</taxon>
        <taxon>Glomerellales</taxon>
        <taxon>Glomerellaceae</taxon>
        <taxon>Colletotrichum</taxon>
        <taxon>Colletotrichum acutatum species complex</taxon>
    </lineage>
</organism>
<gene>
    <name evidence="2" type="ORF">CNYM01_07002</name>
</gene>
<dbReference type="EMBL" id="JEMN01001075">
    <property type="protein sequence ID" value="KXH49286.1"/>
    <property type="molecule type" value="Genomic_DNA"/>
</dbReference>
<comment type="caution">
    <text evidence="2">The sequence shown here is derived from an EMBL/GenBank/DDBJ whole genome shotgun (WGS) entry which is preliminary data.</text>
</comment>
<evidence type="ECO:0000256" key="1">
    <source>
        <dbReference type="SAM" id="MobiDB-lite"/>
    </source>
</evidence>
<accession>A0A135TM70</accession>
<dbReference type="AlphaFoldDB" id="A0A135TM70"/>
<keyword evidence="3" id="KW-1185">Reference proteome</keyword>